<sequence>MKVDVIIPTYKPDEKFRRLLFMLGRQSISISHIIIVNTEESWWDPGLCEGIDGVQVYHVPKKDFDHGGTRNLAAHRSDADIMVFMTQDAVPVDEYLLERLTEPFADEQVAAAYARQLPDKHCSEIEKYTRQFNYPEEDRKKTIADLDELGIKTFFCSNVCAAYRRSTYFQLGGFVKKTIFNEDMIYAGTLVRSGYAISYASRALVVHSHNYGCLTQFKRNFDLAVSQQQYPEIFAGVRSESEGIRLVRQTAGYLWRIHKPWLIVYLIVQSGFKFMGYRFGRKYEKLPKCIIHLFTMNKAYWK</sequence>
<protein>
    <submittedName>
        <fullName evidence="2">Glycosyltransferase family 2 protein</fullName>
    </submittedName>
</protein>
<evidence type="ECO:0000313" key="2">
    <source>
        <dbReference type="EMBL" id="MBU9724644.1"/>
    </source>
</evidence>
<name>A0ABS6K1B2_9FIRM</name>
<organism evidence="2 3">
    <name type="scientific">Diplocloster modestus</name>
    <dbReference type="NCBI Taxonomy" id="2850322"/>
    <lineage>
        <taxon>Bacteria</taxon>
        <taxon>Bacillati</taxon>
        <taxon>Bacillota</taxon>
        <taxon>Clostridia</taxon>
        <taxon>Lachnospirales</taxon>
        <taxon>Lachnospiraceae</taxon>
        <taxon>Diplocloster</taxon>
    </lineage>
</organism>
<comment type="caution">
    <text evidence="2">The sequence shown here is derived from an EMBL/GenBank/DDBJ whole genome shotgun (WGS) entry which is preliminary data.</text>
</comment>
<dbReference type="InterPro" id="IPR029044">
    <property type="entry name" value="Nucleotide-diphossugar_trans"/>
</dbReference>
<dbReference type="Proteomes" id="UP001314681">
    <property type="component" value="Unassembled WGS sequence"/>
</dbReference>
<feature type="domain" description="Glycosyltransferase 2-like" evidence="1">
    <location>
        <begin position="5"/>
        <end position="166"/>
    </location>
</feature>
<dbReference type="SUPFAM" id="SSF53448">
    <property type="entry name" value="Nucleotide-diphospho-sugar transferases"/>
    <property type="match status" value="1"/>
</dbReference>
<reference evidence="2 3" key="1">
    <citation type="submission" date="2021-06" db="EMBL/GenBank/DDBJ databases">
        <title>Description of novel taxa of the family Lachnospiraceae.</title>
        <authorList>
            <person name="Chaplin A.V."/>
            <person name="Sokolova S.R."/>
            <person name="Pikina A.P."/>
            <person name="Korzhanova M."/>
            <person name="Belova V."/>
            <person name="Korostin D."/>
            <person name="Efimov B.A."/>
        </authorList>
    </citation>
    <scope>NUCLEOTIDE SEQUENCE [LARGE SCALE GENOMIC DNA]</scope>
    <source>
        <strain evidence="2 3">ASD4241</strain>
    </source>
</reference>
<keyword evidence="3" id="KW-1185">Reference proteome</keyword>
<dbReference type="Pfam" id="PF00535">
    <property type="entry name" value="Glycos_transf_2"/>
    <property type="match status" value="1"/>
</dbReference>
<dbReference type="Gene3D" id="3.90.550.10">
    <property type="entry name" value="Spore Coat Polysaccharide Biosynthesis Protein SpsA, Chain A"/>
    <property type="match status" value="1"/>
</dbReference>
<evidence type="ECO:0000313" key="3">
    <source>
        <dbReference type="Proteomes" id="UP001314681"/>
    </source>
</evidence>
<dbReference type="InterPro" id="IPR001173">
    <property type="entry name" value="Glyco_trans_2-like"/>
</dbReference>
<evidence type="ECO:0000259" key="1">
    <source>
        <dbReference type="Pfam" id="PF00535"/>
    </source>
</evidence>
<accession>A0ABS6K1B2</accession>
<gene>
    <name evidence="2" type="ORF">KTH90_01310</name>
</gene>
<proteinExistence type="predicted"/>
<dbReference type="RefSeq" id="WP_158351733.1">
    <property type="nucleotide sequence ID" value="NZ_JAHQCX010000001.1"/>
</dbReference>
<dbReference type="EMBL" id="JAHQCX010000001">
    <property type="protein sequence ID" value="MBU9724644.1"/>
    <property type="molecule type" value="Genomic_DNA"/>
</dbReference>